<evidence type="ECO:0000256" key="7">
    <source>
        <dbReference type="ARBA" id="ARBA00023004"/>
    </source>
</evidence>
<dbReference type="Pfam" id="PF00384">
    <property type="entry name" value="Molybdopterin"/>
    <property type="match status" value="1"/>
</dbReference>
<evidence type="ECO:0000256" key="1">
    <source>
        <dbReference type="ARBA" id="ARBA00001942"/>
    </source>
</evidence>
<dbReference type="SUPFAM" id="SSF53706">
    <property type="entry name" value="Formate dehydrogenase/DMSO reductase, domains 1-3"/>
    <property type="match status" value="1"/>
</dbReference>
<evidence type="ECO:0000256" key="2">
    <source>
        <dbReference type="ARBA" id="ARBA00010312"/>
    </source>
</evidence>
<dbReference type="PROSITE" id="PS00932">
    <property type="entry name" value="MOLYBDOPTERIN_PROK_3"/>
    <property type="match status" value="1"/>
</dbReference>
<reference evidence="11" key="1">
    <citation type="submission" date="2014-11" db="EMBL/GenBank/DDBJ databases">
        <authorList>
            <person name="Hornung B.V."/>
        </authorList>
    </citation>
    <scope>NUCLEOTIDE SEQUENCE</scope>
    <source>
        <strain evidence="11">INE</strain>
    </source>
</reference>
<dbReference type="InterPro" id="IPR006655">
    <property type="entry name" value="Mopterin_OxRdtase_prok_CS"/>
</dbReference>
<gene>
    <name evidence="11" type="ORF">DEACI_1722</name>
    <name evidence="10" type="ORF">DEACI_3271</name>
</gene>
<dbReference type="InterPro" id="IPR006311">
    <property type="entry name" value="TAT_signal"/>
</dbReference>
<dbReference type="Gene3D" id="2.40.40.20">
    <property type="match status" value="1"/>
</dbReference>
<dbReference type="GO" id="GO:0046872">
    <property type="term" value="F:metal ion binding"/>
    <property type="evidence" value="ECO:0007669"/>
    <property type="project" value="UniProtKB-KW"/>
</dbReference>
<comment type="cofactor">
    <cofactor evidence="1">
        <name>Mo-bis(molybdopterin guanine dinucleotide)</name>
        <dbReference type="ChEBI" id="CHEBI:60539"/>
    </cofactor>
</comment>
<keyword evidence="8" id="KW-0411">Iron-sulfur</keyword>
<dbReference type="AlphaFoldDB" id="A0A8S0WHC7"/>
<dbReference type="Proteomes" id="UP000836597">
    <property type="component" value="Chromosome"/>
</dbReference>
<comment type="similarity">
    <text evidence="2">Belongs to the prokaryotic molybdopterin-containing oxidoreductase family.</text>
</comment>
<dbReference type="PANTHER" id="PTHR43742">
    <property type="entry name" value="TRIMETHYLAMINE-N-OXIDE REDUCTASE"/>
    <property type="match status" value="1"/>
</dbReference>
<evidence type="ECO:0000256" key="6">
    <source>
        <dbReference type="ARBA" id="ARBA00023002"/>
    </source>
</evidence>
<evidence type="ECO:0000256" key="8">
    <source>
        <dbReference type="ARBA" id="ARBA00023014"/>
    </source>
</evidence>
<dbReference type="EMBL" id="CDGJ01000048">
    <property type="protein sequence ID" value="CEJ07261.1"/>
    <property type="molecule type" value="Genomic_DNA"/>
</dbReference>
<dbReference type="EMBL" id="LR746496">
    <property type="protein sequence ID" value="CAA7602592.1"/>
    <property type="molecule type" value="Genomic_DNA"/>
</dbReference>
<evidence type="ECO:0000256" key="3">
    <source>
        <dbReference type="ARBA" id="ARBA00022505"/>
    </source>
</evidence>
<evidence type="ECO:0000313" key="11">
    <source>
        <dbReference type="EMBL" id="CEJ07261.1"/>
    </source>
</evidence>
<evidence type="ECO:0000256" key="5">
    <source>
        <dbReference type="ARBA" id="ARBA00022729"/>
    </source>
</evidence>
<dbReference type="PROSITE" id="PS00490">
    <property type="entry name" value="MOLYBDOPTERIN_PROK_2"/>
    <property type="match status" value="1"/>
</dbReference>
<dbReference type="GO" id="GO:0016491">
    <property type="term" value="F:oxidoreductase activity"/>
    <property type="evidence" value="ECO:0007669"/>
    <property type="project" value="UniProtKB-KW"/>
</dbReference>
<keyword evidence="12" id="KW-1185">Reference proteome</keyword>
<dbReference type="GO" id="GO:0043546">
    <property type="term" value="F:molybdopterin cofactor binding"/>
    <property type="evidence" value="ECO:0007669"/>
    <property type="project" value="InterPro"/>
</dbReference>
<evidence type="ECO:0000256" key="4">
    <source>
        <dbReference type="ARBA" id="ARBA00022723"/>
    </source>
</evidence>
<dbReference type="Gene3D" id="3.40.50.740">
    <property type="match status" value="1"/>
</dbReference>
<dbReference type="SUPFAM" id="SSF50692">
    <property type="entry name" value="ADC-like"/>
    <property type="match status" value="1"/>
</dbReference>
<dbReference type="PANTHER" id="PTHR43742:SF6">
    <property type="entry name" value="OXIDOREDUCTASE YYAE-RELATED"/>
    <property type="match status" value="1"/>
</dbReference>
<reference evidence="10" key="2">
    <citation type="submission" date="2020-01" db="EMBL/GenBank/DDBJ databases">
        <authorList>
            <person name="Hornung B."/>
        </authorList>
    </citation>
    <scope>NUCLEOTIDE SEQUENCE</scope>
    <source>
        <strain evidence="10">PacBioINE</strain>
    </source>
</reference>
<sequence length="826" mass="91622">MPRIKRRQFIKGMAGGVAAVGVGLSGLRYLEPAGVASASPLTSAPEEKLYRTGHSNNCDGSCGHTVHVVGNRATFIESAPWESSIDGKVKEDYPPRICLRGVSQLQNTYSPDRVKYPYRRVGPRGSGKWERISWEEATTAIAENFRKAQEKYGAKSVWIAPYTGSLSLIEGVIGAGYRFASAIGASAGDFEGDNEGDSACPAGFNYVLADPTLPANGGGIFDGHEYLDYLNSKVIFLWANNLAETSIPDWRTICDARKNGTKLVVLDPRYTPTAAAADLWVPIRPGTDTALVDGMIRWIIQNKRFDEAYVRQYTVAPYLIHPLTKKFLKHKDIVAGGEDKYLVVDEQDGSVKKWDDPGLSKPSLWGTHAVGALKARTALQVLADTLNKYTPEYTAKITDVDAKTVVQLAELYAGNHPAGVKAGFGLSHWYRADLTFQALLTLSALTGNIGVHGGGVTIYSGALLTTAYDIPSWFYPDKKQYTYLPPMQACDAMLESKPYPVKAAWFMVDNYAQQMSDRNKVMKALNSLDFLVVSDYVLSATAELADIVLPACTYLEKTDLLGSGNYYLQYMPKTIQPLWESKSDFEAIGLVAEKMGVGQYFHKTPDDFIKEVLHIGDPQADPTVRGLTWDQLTKGAYRLNTESVPYVPFYNKQFPTKSGKIEFYVELLIPYEQEVCDYKEQAEAFPNNPLLQKYPLVFLSTHTRFRTHSQYCNLPWLKEINNNGEGFLEINPRDAAKRGIADGDVVRVFNGRGEMKVRARLTEGIKQGVTNCYQGGWATRQVKHYIEGHPNNLTHQIANPAQTIVPNFQSNAAYYDCLVQVEKVKG</sequence>
<evidence type="ECO:0000313" key="12">
    <source>
        <dbReference type="Proteomes" id="UP001071230"/>
    </source>
</evidence>
<keyword evidence="5" id="KW-0732">Signal</keyword>
<evidence type="ECO:0000259" key="9">
    <source>
        <dbReference type="PROSITE" id="PS51669"/>
    </source>
</evidence>
<organism evidence="10">
    <name type="scientific">Acididesulfobacillus acetoxydans</name>
    <dbReference type="NCBI Taxonomy" id="1561005"/>
    <lineage>
        <taxon>Bacteria</taxon>
        <taxon>Bacillati</taxon>
        <taxon>Bacillota</taxon>
        <taxon>Clostridia</taxon>
        <taxon>Eubacteriales</taxon>
        <taxon>Peptococcaceae</taxon>
        <taxon>Acididesulfobacillus</taxon>
    </lineage>
</organism>
<feature type="domain" description="4Fe-4S Mo/W bis-MGD-type" evidence="9">
    <location>
        <begin position="47"/>
        <end position="112"/>
    </location>
</feature>
<dbReference type="InterPro" id="IPR006963">
    <property type="entry name" value="Mopterin_OxRdtase_4Fe-4S_dom"/>
</dbReference>
<accession>A0A8S0WHC7</accession>
<dbReference type="Pfam" id="PF01568">
    <property type="entry name" value="Molydop_binding"/>
    <property type="match status" value="1"/>
</dbReference>
<evidence type="ECO:0000313" key="10">
    <source>
        <dbReference type="EMBL" id="CAA7602592.1"/>
    </source>
</evidence>
<dbReference type="InterPro" id="IPR006656">
    <property type="entry name" value="Mopterin_OxRdtase"/>
</dbReference>
<dbReference type="InterPro" id="IPR006657">
    <property type="entry name" value="MoPterin_dinucl-bd_dom"/>
</dbReference>
<keyword evidence="4" id="KW-0479">Metal-binding</keyword>
<dbReference type="PROSITE" id="PS51318">
    <property type="entry name" value="TAT"/>
    <property type="match status" value="1"/>
</dbReference>
<dbReference type="PROSITE" id="PS51669">
    <property type="entry name" value="4FE4S_MOW_BIS_MGD"/>
    <property type="match status" value="1"/>
</dbReference>
<dbReference type="KEGG" id="aacx:DEACI_3271"/>
<dbReference type="Gene3D" id="3.40.50.12440">
    <property type="match status" value="2"/>
</dbReference>
<protein>
    <submittedName>
        <fullName evidence="11">Dimethyl sulfoxide reductase DmsA</fullName>
    </submittedName>
    <submittedName>
        <fullName evidence="10">Prokaryotic molybdopterin oxidoreductases 4Fe-4S domain protein</fullName>
        <ecNumber evidence="10">1.-.-.-</ecNumber>
    </submittedName>
</protein>
<dbReference type="Proteomes" id="UP001071230">
    <property type="component" value="Unassembled WGS sequence"/>
</dbReference>
<dbReference type="Gene3D" id="3.40.228.10">
    <property type="entry name" value="Dimethylsulfoxide Reductase, domain 2"/>
    <property type="match status" value="1"/>
</dbReference>
<keyword evidence="3" id="KW-0500">Molybdenum</keyword>
<keyword evidence="6 10" id="KW-0560">Oxidoreductase</keyword>
<dbReference type="EC" id="1.-.-.-" evidence="10"/>
<dbReference type="InterPro" id="IPR050612">
    <property type="entry name" value="Prok_Mopterin_Oxidored"/>
</dbReference>
<keyword evidence="7" id="KW-0408">Iron</keyword>
<dbReference type="GO" id="GO:0051536">
    <property type="term" value="F:iron-sulfur cluster binding"/>
    <property type="evidence" value="ECO:0007669"/>
    <property type="project" value="UniProtKB-KW"/>
</dbReference>
<name>A0A8S0WHC7_9FIRM</name>
<dbReference type="RefSeq" id="WP_240985935.1">
    <property type="nucleotide sequence ID" value="NZ_CDGJ01000048.1"/>
</dbReference>
<proteinExistence type="inferred from homology"/>
<dbReference type="InterPro" id="IPR009010">
    <property type="entry name" value="Asp_de-COase-like_dom_sf"/>
</dbReference>